<dbReference type="PANTHER" id="PTHR36973">
    <property type="entry name" value="SLL1456 PROTEIN-RELATED"/>
    <property type="match status" value="1"/>
</dbReference>
<evidence type="ECO:0000259" key="1">
    <source>
        <dbReference type="Pfam" id="PF05050"/>
    </source>
</evidence>
<keyword evidence="2" id="KW-0489">Methyltransferase</keyword>
<dbReference type="STRING" id="74031.SAMN04488077_106158"/>
<dbReference type="GO" id="GO:0032259">
    <property type="term" value="P:methylation"/>
    <property type="evidence" value="ECO:0007669"/>
    <property type="project" value="UniProtKB-KW"/>
</dbReference>
<dbReference type="SUPFAM" id="SSF53335">
    <property type="entry name" value="S-adenosyl-L-methionine-dependent methyltransferases"/>
    <property type="match status" value="1"/>
</dbReference>
<dbReference type="InterPro" id="IPR053188">
    <property type="entry name" value="FkbM_Methyltransferase"/>
</dbReference>
<evidence type="ECO:0000313" key="2">
    <source>
        <dbReference type="EMBL" id="KNX40539.1"/>
    </source>
</evidence>
<protein>
    <submittedName>
        <fullName evidence="2">2-O-methyltransferase NoeI</fullName>
        <ecNumber evidence="2">2.1.1.-</ecNumber>
    </submittedName>
</protein>
<dbReference type="InterPro" id="IPR006342">
    <property type="entry name" value="FkbM_mtfrase"/>
</dbReference>
<keyword evidence="3" id="KW-1185">Reference proteome</keyword>
<dbReference type="AlphaFoldDB" id="A0A0L6CRZ9"/>
<comment type="caution">
    <text evidence="2">The sequence shown here is derived from an EMBL/GenBank/DDBJ whole genome shotgun (WGS) entry which is preliminary data.</text>
</comment>
<reference evidence="3" key="1">
    <citation type="submission" date="2015-07" db="EMBL/GenBank/DDBJ databases">
        <title>Draft Genome Sequence of Roseovarius tolerans EL-164, a producer of N-Acylated Alanine Methyl Esters (NAMEs).</title>
        <authorList>
            <person name="Voget S."/>
            <person name="Bruns H."/>
            <person name="Wagner-Doebler I."/>
            <person name="Schulz S."/>
            <person name="Daniel R."/>
        </authorList>
    </citation>
    <scope>NUCLEOTIDE SEQUENCE [LARGE SCALE GENOMIC DNA]</scope>
    <source>
        <strain evidence="3">EL-164</strain>
    </source>
</reference>
<name>A0A0L6CRZ9_9RHOB</name>
<dbReference type="Pfam" id="PF05050">
    <property type="entry name" value="Methyltransf_21"/>
    <property type="match status" value="1"/>
</dbReference>
<dbReference type="InterPro" id="IPR029063">
    <property type="entry name" value="SAM-dependent_MTases_sf"/>
</dbReference>
<keyword evidence="2" id="KW-0808">Transferase</keyword>
<dbReference type="PANTHER" id="PTHR36973:SF4">
    <property type="entry name" value="NODULATION PROTEIN"/>
    <property type="match status" value="1"/>
</dbReference>
<evidence type="ECO:0000313" key="3">
    <source>
        <dbReference type="Proteomes" id="UP000037046"/>
    </source>
</evidence>
<dbReference type="NCBIfam" id="TIGR01444">
    <property type="entry name" value="fkbM_fam"/>
    <property type="match status" value="1"/>
</dbReference>
<dbReference type="Proteomes" id="UP000037046">
    <property type="component" value="Unassembled WGS sequence"/>
</dbReference>
<dbReference type="PATRIC" id="fig|74031.6.peg.2988"/>
<dbReference type="GO" id="GO:0008171">
    <property type="term" value="F:O-methyltransferase activity"/>
    <property type="evidence" value="ECO:0007669"/>
    <property type="project" value="TreeGrafter"/>
</dbReference>
<proteinExistence type="predicted"/>
<dbReference type="Gene3D" id="3.40.50.150">
    <property type="entry name" value="Vaccinia Virus protein VP39"/>
    <property type="match status" value="1"/>
</dbReference>
<sequence>MNADTMLHPKKKHRLQIAEKGGPMGAVARLSKYSERRGAVLDVGVNRGTMALHLCRLFCDMPIHLIEPIPAQCDYVRERFARFPTVEVHQMALSHETGQSDFHLADHVGSSSLFTNTGDEAAQHSGHSTAETITVETNRLDDWCAANAVDHIACMKLDTQGSEFNILTGAQDLLSRDAIDIIMLEWFAIPHYDGVPLLDEILTLMRGHGYLLYDIFPSRRLKNGQLRFGDAVFISETFRKTRLPAAQGT</sequence>
<dbReference type="EMBL" id="LGVV01000049">
    <property type="protein sequence ID" value="KNX40539.1"/>
    <property type="molecule type" value="Genomic_DNA"/>
</dbReference>
<dbReference type="OrthoDB" id="4104638at2"/>
<dbReference type="RefSeq" id="WP_050663780.1">
    <property type="nucleotide sequence ID" value="NZ_CP118494.1"/>
</dbReference>
<gene>
    <name evidence="2" type="primary">noeI</name>
    <name evidence="2" type="ORF">ROTO_29340</name>
</gene>
<organism evidence="2 3">
    <name type="scientific">Roseovarius tolerans</name>
    <dbReference type="NCBI Taxonomy" id="74031"/>
    <lineage>
        <taxon>Bacteria</taxon>
        <taxon>Pseudomonadati</taxon>
        <taxon>Pseudomonadota</taxon>
        <taxon>Alphaproteobacteria</taxon>
        <taxon>Rhodobacterales</taxon>
        <taxon>Roseobacteraceae</taxon>
        <taxon>Roseovarius</taxon>
    </lineage>
</organism>
<dbReference type="EC" id="2.1.1.-" evidence="2"/>
<accession>A0A0L6CRZ9</accession>
<feature type="domain" description="Methyltransferase FkbM" evidence="1">
    <location>
        <begin position="42"/>
        <end position="211"/>
    </location>
</feature>